<dbReference type="Pfam" id="PF00126">
    <property type="entry name" value="HTH_1"/>
    <property type="match status" value="1"/>
</dbReference>
<feature type="domain" description="HTH lysR-type" evidence="5">
    <location>
        <begin position="1"/>
        <end position="58"/>
    </location>
</feature>
<evidence type="ECO:0000313" key="6">
    <source>
        <dbReference type="EMBL" id="AXA23130.1"/>
    </source>
</evidence>
<comment type="similarity">
    <text evidence="1">Belongs to the LysR transcriptional regulatory family.</text>
</comment>
<dbReference type="Proteomes" id="UP000251617">
    <property type="component" value="Chromosome"/>
</dbReference>
<name>A0AAD0L5C1_PSEPU</name>
<dbReference type="AlphaFoldDB" id="A0AAD0L5C1"/>
<dbReference type="InterPro" id="IPR050950">
    <property type="entry name" value="HTH-type_LysR_regulators"/>
</dbReference>
<dbReference type="PANTHER" id="PTHR30419">
    <property type="entry name" value="HTH-TYPE TRANSCRIPTIONAL REGULATOR YBHD"/>
    <property type="match status" value="1"/>
</dbReference>
<dbReference type="InterPro" id="IPR036388">
    <property type="entry name" value="WH-like_DNA-bd_sf"/>
</dbReference>
<dbReference type="FunFam" id="1.10.10.10:FF:000001">
    <property type="entry name" value="LysR family transcriptional regulator"/>
    <property type="match status" value="1"/>
</dbReference>
<dbReference type="PROSITE" id="PS50931">
    <property type="entry name" value="HTH_LYSR"/>
    <property type="match status" value="1"/>
</dbReference>
<organism evidence="6 7">
    <name type="scientific">Pseudomonas putida</name>
    <name type="common">Arthrobacter siderocapsulatus</name>
    <dbReference type="NCBI Taxonomy" id="303"/>
    <lineage>
        <taxon>Bacteria</taxon>
        <taxon>Pseudomonadati</taxon>
        <taxon>Pseudomonadota</taxon>
        <taxon>Gammaproteobacteria</taxon>
        <taxon>Pseudomonadales</taxon>
        <taxon>Pseudomonadaceae</taxon>
        <taxon>Pseudomonas</taxon>
    </lineage>
</organism>
<dbReference type="SUPFAM" id="SSF53850">
    <property type="entry name" value="Periplasmic binding protein-like II"/>
    <property type="match status" value="1"/>
</dbReference>
<reference evidence="6 7" key="1">
    <citation type="submission" date="2018-06" db="EMBL/GenBank/DDBJ databases">
        <title>The genome of Pseudomonas putida NX-1, a lignin degrader.</title>
        <authorList>
            <person name="Xu Z."/>
        </authorList>
    </citation>
    <scope>NUCLEOTIDE SEQUENCE [LARGE SCALE GENOMIC DNA]</scope>
    <source>
        <strain evidence="6 7">NX-1</strain>
    </source>
</reference>
<dbReference type="PANTHER" id="PTHR30419:SF30">
    <property type="entry name" value="LYSR FAMILY TRANSCRIPTIONAL REGULATOR"/>
    <property type="match status" value="1"/>
</dbReference>
<evidence type="ECO:0000256" key="2">
    <source>
        <dbReference type="ARBA" id="ARBA00023015"/>
    </source>
</evidence>
<accession>A0AAD0L5C1</accession>
<gene>
    <name evidence="6" type="ORF">C1S65_02950</name>
</gene>
<dbReference type="InterPro" id="IPR000847">
    <property type="entry name" value="LysR_HTH_N"/>
</dbReference>
<evidence type="ECO:0000256" key="3">
    <source>
        <dbReference type="ARBA" id="ARBA00023125"/>
    </source>
</evidence>
<keyword evidence="2" id="KW-0805">Transcription regulation</keyword>
<dbReference type="Gene3D" id="3.40.190.290">
    <property type="match status" value="1"/>
</dbReference>
<dbReference type="GO" id="GO:0005829">
    <property type="term" value="C:cytosol"/>
    <property type="evidence" value="ECO:0007669"/>
    <property type="project" value="TreeGrafter"/>
</dbReference>
<dbReference type="PRINTS" id="PR00039">
    <property type="entry name" value="HTHLYSR"/>
</dbReference>
<dbReference type="GO" id="GO:0003700">
    <property type="term" value="F:DNA-binding transcription factor activity"/>
    <property type="evidence" value="ECO:0007669"/>
    <property type="project" value="InterPro"/>
</dbReference>
<dbReference type="Gene3D" id="1.10.10.10">
    <property type="entry name" value="Winged helix-like DNA-binding domain superfamily/Winged helix DNA-binding domain"/>
    <property type="match status" value="1"/>
</dbReference>
<dbReference type="SUPFAM" id="SSF46785">
    <property type="entry name" value="Winged helix' DNA-binding domain"/>
    <property type="match status" value="1"/>
</dbReference>
<evidence type="ECO:0000313" key="7">
    <source>
        <dbReference type="Proteomes" id="UP000251617"/>
    </source>
</evidence>
<keyword evidence="3" id="KW-0238">DNA-binding</keyword>
<dbReference type="InterPro" id="IPR036390">
    <property type="entry name" value="WH_DNA-bd_sf"/>
</dbReference>
<proteinExistence type="inferred from homology"/>
<sequence length="305" mass="33533">MTLTHLRAFCSVVDMGSFRAAARALNIAQSTLTQSVQALERELGGPLLHRTNQGIRLSDSGQRFIAHARAILMDCDRAVADVRALVEPQGHVALGVTSEPLAELLVPVFESFTSQHPQTRLEVTSGSTKILIEKLREGRLDFALCALPAHVDEIDLSIQRLHASRAGVIARKDHPLRDARSVRDLTQCKWISVRRDGLVGGTEGRLIELFRAHGLGMPKIGITTESLLETLHIVAETDYLTIEPAIIPSLKLFSSSLVKIPIEERLSHRDVALITRKNATLTSVAQVFIGMLVSYSRLVHPRTAD</sequence>
<evidence type="ECO:0000256" key="1">
    <source>
        <dbReference type="ARBA" id="ARBA00009437"/>
    </source>
</evidence>
<evidence type="ECO:0000259" key="5">
    <source>
        <dbReference type="PROSITE" id="PS50931"/>
    </source>
</evidence>
<dbReference type="RefSeq" id="WP_054892768.1">
    <property type="nucleotide sequence ID" value="NZ_CP011789.1"/>
</dbReference>
<dbReference type="Pfam" id="PF03466">
    <property type="entry name" value="LysR_substrate"/>
    <property type="match status" value="1"/>
</dbReference>
<dbReference type="InterPro" id="IPR005119">
    <property type="entry name" value="LysR_subst-bd"/>
</dbReference>
<evidence type="ECO:0000256" key="4">
    <source>
        <dbReference type="ARBA" id="ARBA00023163"/>
    </source>
</evidence>
<protein>
    <submittedName>
        <fullName evidence="6">LysR family transcriptional regulator</fullName>
    </submittedName>
</protein>
<keyword evidence="4" id="KW-0804">Transcription</keyword>
<dbReference type="GO" id="GO:0003677">
    <property type="term" value="F:DNA binding"/>
    <property type="evidence" value="ECO:0007669"/>
    <property type="project" value="UniProtKB-KW"/>
</dbReference>
<dbReference type="EMBL" id="CP030750">
    <property type="protein sequence ID" value="AXA23130.1"/>
    <property type="molecule type" value="Genomic_DNA"/>
</dbReference>